<dbReference type="EMBL" id="CAJOBJ010178912">
    <property type="protein sequence ID" value="CAF4910734.1"/>
    <property type="molecule type" value="Genomic_DNA"/>
</dbReference>
<dbReference type="Proteomes" id="UP000681967">
    <property type="component" value="Unassembled WGS sequence"/>
</dbReference>
<keyword evidence="2 4" id="KW-0863">Zinc-finger</keyword>
<evidence type="ECO:0000259" key="5">
    <source>
        <dbReference type="PROSITE" id="PS50199"/>
    </source>
</evidence>
<dbReference type="PROSITE" id="PS50199">
    <property type="entry name" value="ZF_RANBP2_2"/>
    <property type="match status" value="1"/>
</dbReference>
<dbReference type="PROSITE" id="PS01358">
    <property type="entry name" value="ZF_RANBP2_1"/>
    <property type="match status" value="1"/>
</dbReference>
<name>A0A8S2ZVR3_9BILA</name>
<evidence type="ECO:0000313" key="6">
    <source>
        <dbReference type="EMBL" id="CAF4650502.1"/>
    </source>
</evidence>
<organism evidence="6 10">
    <name type="scientific">Rotaria magnacalcarata</name>
    <dbReference type="NCBI Taxonomy" id="392030"/>
    <lineage>
        <taxon>Eukaryota</taxon>
        <taxon>Metazoa</taxon>
        <taxon>Spiralia</taxon>
        <taxon>Gnathifera</taxon>
        <taxon>Rotifera</taxon>
        <taxon>Eurotatoria</taxon>
        <taxon>Bdelloidea</taxon>
        <taxon>Philodinida</taxon>
        <taxon>Philodinidae</taxon>
        <taxon>Rotaria</taxon>
    </lineage>
</organism>
<keyword evidence="3" id="KW-0862">Zinc</keyword>
<feature type="domain" description="RanBP2-type" evidence="5">
    <location>
        <begin position="12"/>
        <end position="39"/>
    </location>
</feature>
<protein>
    <recommendedName>
        <fullName evidence="5">RanBP2-type domain-containing protein</fullName>
    </recommendedName>
</protein>
<comment type="caution">
    <text evidence="6">The sequence shown here is derived from an EMBL/GenBank/DDBJ whole genome shotgun (WGS) entry which is preliminary data.</text>
</comment>
<evidence type="ECO:0000313" key="10">
    <source>
        <dbReference type="Proteomes" id="UP000681967"/>
    </source>
</evidence>
<keyword evidence="1" id="KW-0479">Metal-binding</keyword>
<dbReference type="EMBL" id="CAJOBH010136937">
    <property type="protein sequence ID" value="CAF4786498.1"/>
    <property type="molecule type" value="Genomic_DNA"/>
</dbReference>
<dbReference type="EMBL" id="CAJOBH010108754">
    <property type="protein sequence ID" value="CAF4650502.1"/>
    <property type="molecule type" value="Genomic_DNA"/>
</dbReference>
<reference evidence="6" key="1">
    <citation type="submission" date="2021-02" db="EMBL/GenBank/DDBJ databases">
        <authorList>
            <person name="Nowell W R."/>
        </authorList>
    </citation>
    <scope>NUCLEOTIDE SEQUENCE</scope>
</reference>
<evidence type="ECO:0000256" key="4">
    <source>
        <dbReference type="PROSITE-ProRule" id="PRU00322"/>
    </source>
</evidence>
<dbReference type="GO" id="GO:0008270">
    <property type="term" value="F:zinc ion binding"/>
    <property type="evidence" value="ECO:0007669"/>
    <property type="project" value="UniProtKB-KW"/>
</dbReference>
<evidence type="ECO:0000313" key="9">
    <source>
        <dbReference type="EMBL" id="CAF4910734.1"/>
    </source>
</evidence>
<dbReference type="Gene3D" id="2.30.30.380">
    <property type="entry name" value="Zn-finger domain of Sec23/24"/>
    <property type="match status" value="1"/>
</dbReference>
<evidence type="ECO:0000256" key="2">
    <source>
        <dbReference type="ARBA" id="ARBA00022771"/>
    </source>
</evidence>
<feature type="non-terminal residue" evidence="6">
    <location>
        <position position="39"/>
    </location>
</feature>
<dbReference type="Proteomes" id="UP000681720">
    <property type="component" value="Unassembled WGS sequence"/>
</dbReference>
<evidence type="ECO:0000256" key="3">
    <source>
        <dbReference type="ARBA" id="ARBA00022833"/>
    </source>
</evidence>
<dbReference type="AlphaFoldDB" id="A0A8S2ZVR3"/>
<evidence type="ECO:0000313" key="7">
    <source>
        <dbReference type="EMBL" id="CAF4786498.1"/>
    </source>
</evidence>
<dbReference type="SUPFAM" id="SSF90209">
    <property type="entry name" value="Ran binding protein zinc finger-like"/>
    <property type="match status" value="1"/>
</dbReference>
<feature type="non-terminal residue" evidence="6">
    <location>
        <position position="1"/>
    </location>
</feature>
<gene>
    <name evidence="6" type="ORF">BYL167_LOCUS42148</name>
    <name evidence="7" type="ORF">BYL167_LOCUS47537</name>
    <name evidence="8" type="ORF">GIL414_LOCUS51724</name>
    <name evidence="9" type="ORF">GIL414_LOCUS52311</name>
</gene>
<accession>A0A8S2ZVR3</accession>
<evidence type="ECO:0000256" key="1">
    <source>
        <dbReference type="ARBA" id="ARBA00022723"/>
    </source>
</evidence>
<sequence>TTTDSSSTVVPVSSYWECTECHSYNPSARRACKACRRLR</sequence>
<dbReference type="InterPro" id="IPR001876">
    <property type="entry name" value="Znf_RanBP2"/>
</dbReference>
<dbReference type="EMBL" id="CAJOBJ010175408">
    <property type="protein sequence ID" value="CAF4898695.1"/>
    <property type="molecule type" value="Genomic_DNA"/>
</dbReference>
<evidence type="ECO:0000313" key="8">
    <source>
        <dbReference type="EMBL" id="CAF4898695.1"/>
    </source>
</evidence>
<proteinExistence type="predicted"/>
<dbReference type="InterPro" id="IPR036443">
    <property type="entry name" value="Znf_RanBP2_sf"/>
</dbReference>